<proteinExistence type="predicted"/>
<evidence type="ECO:0000313" key="3">
    <source>
        <dbReference type="Proteomes" id="UP000037460"/>
    </source>
</evidence>
<comment type="caution">
    <text evidence="2">The sequence shown here is derived from an EMBL/GenBank/DDBJ whole genome shotgun (WGS) entry which is preliminary data.</text>
</comment>
<feature type="region of interest" description="Disordered" evidence="1">
    <location>
        <begin position="32"/>
        <end position="57"/>
    </location>
</feature>
<reference evidence="3" key="1">
    <citation type="journal article" date="2015" name="PLoS Genet.">
        <title>Genome Sequence and Transcriptome Analyses of Chrysochromulina tobin: Metabolic Tools for Enhanced Algal Fitness in the Prominent Order Prymnesiales (Haptophyceae).</title>
        <authorList>
            <person name="Hovde B.T."/>
            <person name="Deodato C.R."/>
            <person name="Hunsperger H.M."/>
            <person name="Ryken S.A."/>
            <person name="Yost W."/>
            <person name="Jha R.K."/>
            <person name="Patterson J."/>
            <person name="Monnat R.J. Jr."/>
            <person name="Barlow S.B."/>
            <person name="Starkenburg S.R."/>
            <person name="Cattolico R.A."/>
        </authorList>
    </citation>
    <scope>NUCLEOTIDE SEQUENCE</scope>
    <source>
        <strain evidence="3">CCMP291</strain>
    </source>
</reference>
<gene>
    <name evidence="2" type="ORF">Ctob_010035</name>
</gene>
<evidence type="ECO:0000313" key="2">
    <source>
        <dbReference type="EMBL" id="KOO35703.1"/>
    </source>
</evidence>
<protein>
    <submittedName>
        <fullName evidence="2">Uncharacterized protein</fullName>
    </submittedName>
</protein>
<dbReference type="Proteomes" id="UP000037460">
    <property type="component" value="Unassembled WGS sequence"/>
</dbReference>
<sequence>MPHTASAPVLPNAWVTPTTVEMGSDSIIRARSKVNKENKENHQGAAPPTTPDKASDKTRKALAELLTPTTQTRTVQQALKADPLRRWRRVGDYAAREHAKQDRITRMVADDRCAARDWLEVRASFRFGMFSSSSMSSV</sequence>
<organism evidence="2 3">
    <name type="scientific">Chrysochromulina tobinii</name>
    <dbReference type="NCBI Taxonomy" id="1460289"/>
    <lineage>
        <taxon>Eukaryota</taxon>
        <taxon>Haptista</taxon>
        <taxon>Haptophyta</taxon>
        <taxon>Prymnesiophyceae</taxon>
        <taxon>Prymnesiales</taxon>
        <taxon>Chrysochromulinaceae</taxon>
        <taxon>Chrysochromulina</taxon>
    </lineage>
</organism>
<dbReference type="AlphaFoldDB" id="A0A0M0KBA9"/>
<name>A0A0M0KBA9_9EUKA</name>
<dbReference type="EMBL" id="JWZX01000780">
    <property type="protein sequence ID" value="KOO35703.1"/>
    <property type="molecule type" value="Genomic_DNA"/>
</dbReference>
<accession>A0A0M0KBA9</accession>
<keyword evidence="3" id="KW-1185">Reference proteome</keyword>
<evidence type="ECO:0000256" key="1">
    <source>
        <dbReference type="SAM" id="MobiDB-lite"/>
    </source>
</evidence>